<dbReference type="EMBL" id="CAXAMN010007680">
    <property type="protein sequence ID" value="CAK9022414.1"/>
    <property type="molecule type" value="Genomic_DNA"/>
</dbReference>
<accession>A0ABP0K778</accession>
<name>A0ABP0K778_9DINO</name>
<feature type="region of interest" description="Disordered" evidence="1">
    <location>
        <begin position="70"/>
        <end position="97"/>
    </location>
</feature>
<evidence type="ECO:0000256" key="1">
    <source>
        <dbReference type="SAM" id="MobiDB-lite"/>
    </source>
</evidence>
<dbReference type="Proteomes" id="UP001642484">
    <property type="component" value="Unassembled WGS sequence"/>
</dbReference>
<evidence type="ECO:0000313" key="2">
    <source>
        <dbReference type="EMBL" id="CAK9022414.1"/>
    </source>
</evidence>
<keyword evidence="3" id="KW-1185">Reference proteome</keyword>
<comment type="caution">
    <text evidence="2">The sequence shown here is derived from an EMBL/GenBank/DDBJ whole genome shotgun (WGS) entry which is preliminary data.</text>
</comment>
<sequence>MEVENRQSVKVKVKAQWATEDKMRDVLKLAPARIKAIREYCEQHANHTKWDKYESKTAYWVEEDLECEFESSMPGTSAGEQPQQRPNQSQQVLPQIQKNQKPSTVILKFITKLGSVVDLLEKKQGEVNEVYASGAVEGYTDEAQESLSLEARAKSIPLPKAKASAAKAAPKAKVPATRLKRFAHSAIVEAREAGTGVSPALQRAGRVTAENMQNCERDLHSLFWKCGLALPVRLSTMRFGLLYVHYISLSTWFRCLLGDYPHLLLGGFSDSSKASLLLESFWETYRVAHSDHFVFSQHPGNLKACVPYYLHLDEGTGLRKSAVLVFNFQAAFGQETAANFEKLFGEGTGRSDRDVKEYMVDAQTHNQRGSSFLSRFLFTVIPKKWYTKKFDFVCDRILAQLADEAARLACEGIRGMFPICLGLKGDAPALAKAAHYNRNVSEKVGKGICPECLAGLDDLPYEDLSRDPVWLPSEALEGLNQQALFRKDPFHVFKQTVGGHWVASGIIVLVDMGYFCIAGESAQADVLLQNAYRDFAWFVKHEWHGQYVANIKSFTKAILHWHKIKSYPYARLKGADTMLLTRWLAVLIQRGLYRAESNQRQGVSLIDRPLEDWHVPLLKRILRGSLAGVDFFRILHSRGVWLDREKDAKPLAELCFDFVECYRDLATLCFERGLRRYMLEPSIHYYHHFAVDLSIRIRHGDKRILSPNQDNCEMDEDFVGAISRLTRNVHAATTTLRTLERYRIKAFFQFTHQDWGARERRPSKKRLRIRP</sequence>
<feature type="compositionally biased region" description="Low complexity" evidence="1">
    <location>
        <begin position="81"/>
        <end position="95"/>
    </location>
</feature>
<organism evidence="2 3">
    <name type="scientific">Durusdinium trenchii</name>
    <dbReference type="NCBI Taxonomy" id="1381693"/>
    <lineage>
        <taxon>Eukaryota</taxon>
        <taxon>Sar</taxon>
        <taxon>Alveolata</taxon>
        <taxon>Dinophyceae</taxon>
        <taxon>Suessiales</taxon>
        <taxon>Symbiodiniaceae</taxon>
        <taxon>Durusdinium</taxon>
    </lineage>
</organism>
<gene>
    <name evidence="2" type="ORF">CCMP2556_LOCUS14820</name>
</gene>
<protein>
    <submittedName>
        <fullName evidence="2">Uncharacterized protein</fullName>
    </submittedName>
</protein>
<proteinExistence type="predicted"/>
<reference evidence="2 3" key="1">
    <citation type="submission" date="2024-02" db="EMBL/GenBank/DDBJ databases">
        <authorList>
            <person name="Chen Y."/>
            <person name="Shah S."/>
            <person name="Dougan E. K."/>
            <person name="Thang M."/>
            <person name="Chan C."/>
        </authorList>
    </citation>
    <scope>NUCLEOTIDE SEQUENCE [LARGE SCALE GENOMIC DNA]</scope>
</reference>
<evidence type="ECO:0000313" key="3">
    <source>
        <dbReference type="Proteomes" id="UP001642484"/>
    </source>
</evidence>